<sequence>MAAKDQTMMEPFNDQEKRHLLAEIIKHSQVNVQVLESLIKSCGVEPNWMQVQLPNGRNMAQCLQAAHDMDILQRGTKRKAPGDSPENQSSDGILASNSQELRPDHKLPPGSHANIQQPLSIFPGPHLQQSLSSELPPPPKKKKGRPAYAGREVTSQQPFSPRPIAPKPPAHTRLDTPSSFRPIAPSPHTILPPLPPEPLQTVHGGLRSTLSTEDQRSIGIHNPQKPTIRPWRAFQGKQPAGKLYSLLVTDYPFLKPER</sequence>
<reference evidence="2" key="1">
    <citation type="submission" date="2018-03" db="EMBL/GenBank/DDBJ databases">
        <authorList>
            <person name="Guldener U."/>
        </authorList>
    </citation>
    <scope>NUCLEOTIDE SEQUENCE</scope>
</reference>
<evidence type="ECO:0000256" key="1">
    <source>
        <dbReference type="SAM" id="MobiDB-lite"/>
    </source>
</evidence>
<comment type="caution">
    <text evidence="2">The sequence shown here is derived from an EMBL/GenBank/DDBJ whole genome shotgun (WGS) entry which is preliminary data.</text>
</comment>
<dbReference type="AlphaFoldDB" id="A0AAE8MAJ3"/>
<feature type="region of interest" description="Disordered" evidence="1">
    <location>
        <begin position="100"/>
        <end position="229"/>
    </location>
</feature>
<accession>A0AAE8MAJ3</accession>
<name>A0AAE8MAJ3_9HYPO</name>
<feature type="compositionally biased region" description="Pro residues" evidence="1">
    <location>
        <begin position="160"/>
        <end position="169"/>
    </location>
</feature>
<evidence type="ECO:0000313" key="2">
    <source>
        <dbReference type="EMBL" id="SPJ76253.1"/>
    </source>
</evidence>
<keyword evidence="3" id="KW-1185">Reference proteome</keyword>
<dbReference type="Proteomes" id="UP001187734">
    <property type="component" value="Unassembled WGS sequence"/>
</dbReference>
<evidence type="ECO:0000313" key="3">
    <source>
        <dbReference type="Proteomes" id="UP001187734"/>
    </source>
</evidence>
<protein>
    <submittedName>
        <fullName evidence="2">Uncharacterized protein</fullName>
    </submittedName>
</protein>
<proteinExistence type="predicted"/>
<organism evidence="2 3">
    <name type="scientific">Fusarium torulosum</name>
    <dbReference type="NCBI Taxonomy" id="33205"/>
    <lineage>
        <taxon>Eukaryota</taxon>
        <taxon>Fungi</taxon>
        <taxon>Dikarya</taxon>
        <taxon>Ascomycota</taxon>
        <taxon>Pezizomycotina</taxon>
        <taxon>Sordariomycetes</taxon>
        <taxon>Hypocreomycetidae</taxon>
        <taxon>Hypocreales</taxon>
        <taxon>Nectriaceae</taxon>
        <taxon>Fusarium</taxon>
    </lineage>
</organism>
<gene>
    <name evidence="2" type="ORF">FTOL_05984</name>
</gene>
<dbReference type="EMBL" id="ONZP01000191">
    <property type="protein sequence ID" value="SPJ76253.1"/>
    <property type="molecule type" value="Genomic_DNA"/>
</dbReference>